<gene>
    <name evidence="4" type="ORF">KI809_09690</name>
</gene>
<feature type="signal peptide" evidence="2">
    <location>
        <begin position="1"/>
        <end position="22"/>
    </location>
</feature>
<feature type="chain" id="PRO_5044025748" evidence="2">
    <location>
        <begin position="23"/>
        <end position="290"/>
    </location>
</feature>
<keyword evidence="1" id="KW-0812">Transmembrane</keyword>
<evidence type="ECO:0000256" key="1">
    <source>
        <dbReference type="SAM" id="Phobius"/>
    </source>
</evidence>
<dbReference type="InterPro" id="IPR007621">
    <property type="entry name" value="TPM_dom"/>
</dbReference>
<evidence type="ECO:0000313" key="4">
    <source>
        <dbReference type="EMBL" id="MBT0664570.1"/>
    </source>
</evidence>
<dbReference type="Pfam" id="PF04536">
    <property type="entry name" value="TPM_phosphatase"/>
    <property type="match status" value="1"/>
</dbReference>
<keyword evidence="1" id="KW-1133">Transmembrane helix</keyword>
<feature type="transmembrane region" description="Helical" evidence="1">
    <location>
        <begin position="181"/>
        <end position="201"/>
    </location>
</feature>
<sequence>MKKGILLIFLGLILCSQFVAFAAAVPALQGRVNDYAGLLSPAAVQEVDGLLAGLEQSDSTQVVVLTVPTLEGEPVESFGIKVAEAWKIGQKRLDNGAILLIAKQERKIRIEVGRGLEGKLTDLLAGRIIRDEIAPFLKQGDFDSGIKAGVAAIAKVVRGEYQAQDKSRDLHRVKKGFHPSLTLLVFLLVAIVFLGSISRFLGGLAGAVGLPLAAFLSFSGIGIAMLLGLAVAGFVLGLIVVAIFGSGGGGFWWGGGGFGGYGGGDGWGGSGGGFSGGGGDFGGGGASGDW</sequence>
<evidence type="ECO:0000256" key="2">
    <source>
        <dbReference type="SAM" id="SignalP"/>
    </source>
</evidence>
<dbReference type="PANTHER" id="PTHR30373:SF2">
    <property type="entry name" value="UPF0603 PROTEIN YGCG"/>
    <property type="match status" value="1"/>
</dbReference>
<organism evidence="4 5">
    <name type="scientific">Geoanaerobacter pelophilus</name>
    <dbReference type="NCBI Taxonomy" id="60036"/>
    <lineage>
        <taxon>Bacteria</taxon>
        <taxon>Pseudomonadati</taxon>
        <taxon>Thermodesulfobacteriota</taxon>
        <taxon>Desulfuromonadia</taxon>
        <taxon>Geobacterales</taxon>
        <taxon>Geobacteraceae</taxon>
        <taxon>Geoanaerobacter</taxon>
    </lineage>
</organism>
<comment type="caution">
    <text evidence="4">The sequence shown here is derived from an EMBL/GenBank/DDBJ whole genome shotgun (WGS) entry which is preliminary data.</text>
</comment>
<dbReference type="Gene3D" id="3.10.310.50">
    <property type="match status" value="1"/>
</dbReference>
<keyword evidence="2" id="KW-0732">Signal</keyword>
<feature type="transmembrane region" description="Helical" evidence="1">
    <location>
        <begin position="213"/>
        <end position="244"/>
    </location>
</feature>
<feature type="domain" description="TPM" evidence="3">
    <location>
        <begin position="32"/>
        <end position="155"/>
    </location>
</feature>
<dbReference type="Proteomes" id="UP000811899">
    <property type="component" value="Unassembled WGS sequence"/>
</dbReference>
<keyword evidence="1" id="KW-0472">Membrane</keyword>
<dbReference type="EMBL" id="JAHCVJ010000003">
    <property type="protein sequence ID" value="MBT0664570.1"/>
    <property type="molecule type" value="Genomic_DNA"/>
</dbReference>
<protein>
    <submittedName>
        <fullName evidence="4">TPM domain-containing protein</fullName>
    </submittedName>
</protein>
<name>A0AAW4L7L5_9BACT</name>
<accession>A0AAW4L7L5</accession>
<evidence type="ECO:0000313" key="5">
    <source>
        <dbReference type="Proteomes" id="UP000811899"/>
    </source>
</evidence>
<evidence type="ECO:0000259" key="3">
    <source>
        <dbReference type="Pfam" id="PF04536"/>
    </source>
</evidence>
<proteinExistence type="predicted"/>
<dbReference type="RefSeq" id="WP_214171332.1">
    <property type="nucleotide sequence ID" value="NZ_JAHCVJ010000003.1"/>
</dbReference>
<reference evidence="4 5" key="1">
    <citation type="submission" date="2021-05" db="EMBL/GenBank/DDBJ databases">
        <title>The draft genome of Geobacter pelophilus DSM 12255.</title>
        <authorList>
            <person name="Xu Z."/>
            <person name="Masuda Y."/>
            <person name="Itoh H."/>
            <person name="Senoo K."/>
        </authorList>
    </citation>
    <scope>NUCLEOTIDE SEQUENCE [LARGE SCALE GENOMIC DNA]</scope>
    <source>
        <strain evidence="4 5">DSM 12255</strain>
    </source>
</reference>
<dbReference type="AlphaFoldDB" id="A0AAW4L7L5"/>
<dbReference type="PANTHER" id="PTHR30373">
    <property type="entry name" value="UPF0603 PROTEIN YGCG"/>
    <property type="match status" value="1"/>
</dbReference>
<keyword evidence="5" id="KW-1185">Reference proteome</keyword>